<evidence type="ECO:0000313" key="2">
    <source>
        <dbReference type="Proteomes" id="UP000186206"/>
    </source>
</evidence>
<dbReference type="NCBIfam" id="NF008912">
    <property type="entry name" value="PRK12275.1-6"/>
    <property type="match status" value="1"/>
</dbReference>
<dbReference type="SUPFAM" id="SSF158446">
    <property type="entry name" value="IVS-encoded protein-like"/>
    <property type="match status" value="1"/>
</dbReference>
<organism evidence="1 2">
    <name type="scientific">Vibrio ponticus</name>
    <dbReference type="NCBI Taxonomy" id="265668"/>
    <lineage>
        <taxon>Bacteria</taxon>
        <taxon>Pseudomonadati</taxon>
        <taxon>Pseudomonadota</taxon>
        <taxon>Gammaproteobacteria</taxon>
        <taxon>Vibrionales</taxon>
        <taxon>Vibrionaceae</taxon>
        <taxon>Vibrio</taxon>
    </lineage>
</organism>
<proteinExistence type="predicted"/>
<comment type="caution">
    <text evidence="1">The sequence shown here is derived from an EMBL/GenBank/DDBJ whole genome shotgun (WGS) entry which is preliminary data.</text>
</comment>
<sequence length="116" mass="13731">MKYQNLDVWKLSFALCKETYQQFRFTNDYAFRDQIRRSALSIPSNIAEGVERYSDKETAYFFNVAKGSTGELKTQLMMAKELNYIPQSDCDLLCEQCERISKMLFSLIRKHRRFTA</sequence>
<protein>
    <submittedName>
        <fullName evidence="1">Four helix bundle protein</fullName>
    </submittedName>
</protein>
<accession>A0ABX3FAE7</accession>
<dbReference type="InterPro" id="IPR012657">
    <property type="entry name" value="23S_rRNA-intervening_sequence"/>
</dbReference>
<dbReference type="Gene3D" id="1.20.1440.60">
    <property type="entry name" value="23S rRNA-intervening sequence"/>
    <property type="match status" value="1"/>
</dbReference>
<reference evidence="1 2" key="1">
    <citation type="submission" date="2016-09" db="EMBL/GenBank/DDBJ databases">
        <title>Genomic Taxonomy of the Vibrionaceae.</title>
        <authorList>
            <person name="Gonzalez-Castillo A."/>
            <person name="Gomez-Gil B."/>
            <person name="Enciso-Ibarra K."/>
        </authorList>
    </citation>
    <scope>NUCLEOTIDE SEQUENCE [LARGE SCALE GENOMIC DNA]</scope>
    <source>
        <strain evidence="1 2">CAIM 1731</strain>
    </source>
</reference>
<gene>
    <name evidence="1" type="ORF">BIY21_18825</name>
</gene>
<evidence type="ECO:0000313" key="1">
    <source>
        <dbReference type="EMBL" id="OLQ85722.1"/>
    </source>
</evidence>
<dbReference type="Proteomes" id="UP000186206">
    <property type="component" value="Unassembled WGS sequence"/>
</dbReference>
<dbReference type="NCBIfam" id="TIGR02436">
    <property type="entry name" value="four helix bundle protein"/>
    <property type="match status" value="1"/>
</dbReference>
<dbReference type="CDD" id="cd16377">
    <property type="entry name" value="23S_rRNA_IVP_like"/>
    <property type="match status" value="1"/>
</dbReference>
<dbReference type="EMBL" id="MJMI01000139">
    <property type="protein sequence ID" value="OLQ85722.1"/>
    <property type="molecule type" value="Genomic_DNA"/>
</dbReference>
<dbReference type="InterPro" id="IPR036583">
    <property type="entry name" value="23S_rRNA_IVS_sf"/>
</dbReference>
<name>A0ABX3FAE7_9VIBR</name>
<dbReference type="PANTHER" id="PTHR38471">
    <property type="entry name" value="FOUR HELIX BUNDLE PROTEIN"/>
    <property type="match status" value="1"/>
</dbReference>
<dbReference type="Pfam" id="PF05635">
    <property type="entry name" value="23S_rRNA_IVP"/>
    <property type="match status" value="1"/>
</dbReference>
<dbReference type="PANTHER" id="PTHR38471:SF2">
    <property type="entry name" value="FOUR HELIX BUNDLE PROTEIN"/>
    <property type="match status" value="1"/>
</dbReference>
<dbReference type="RefSeq" id="WP_075652290.1">
    <property type="nucleotide sequence ID" value="NZ_AP019657.1"/>
</dbReference>
<keyword evidence="2" id="KW-1185">Reference proteome</keyword>